<dbReference type="Proteomes" id="UP001374584">
    <property type="component" value="Unassembled WGS sequence"/>
</dbReference>
<name>A0AAN9R0G1_PHACN</name>
<comment type="caution">
    <text evidence="2">The sequence shown here is derived from an EMBL/GenBank/DDBJ whole genome shotgun (WGS) entry which is preliminary data.</text>
</comment>
<proteinExistence type="predicted"/>
<protein>
    <submittedName>
        <fullName evidence="2">Uncharacterized protein</fullName>
    </submittedName>
</protein>
<evidence type="ECO:0000313" key="2">
    <source>
        <dbReference type="EMBL" id="KAK7353794.1"/>
    </source>
</evidence>
<dbReference type="EMBL" id="JAYMYR010000007">
    <property type="protein sequence ID" value="KAK7353794.1"/>
    <property type="molecule type" value="Genomic_DNA"/>
</dbReference>
<dbReference type="AlphaFoldDB" id="A0AAN9R0G1"/>
<organism evidence="2 3">
    <name type="scientific">Phaseolus coccineus</name>
    <name type="common">Scarlet runner bean</name>
    <name type="synonym">Phaseolus multiflorus</name>
    <dbReference type="NCBI Taxonomy" id="3886"/>
    <lineage>
        <taxon>Eukaryota</taxon>
        <taxon>Viridiplantae</taxon>
        <taxon>Streptophyta</taxon>
        <taxon>Embryophyta</taxon>
        <taxon>Tracheophyta</taxon>
        <taxon>Spermatophyta</taxon>
        <taxon>Magnoliopsida</taxon>
        <taxon>eudicotyledons</taxon>
        <taxon>Gunneridae</taxon>
        <taxon>Pentapetalae</taxon>
        <taxon>rosids</taxon>
        <taxon>fabids</taxon>
        <taxon>Fabales</taxon>
        <taxon>Fabaceae</taxon>
        <taxon>Papilionoideae</taxon>
        <taxon>50 kb inversion clade</taxon>
        <taxon>NPAAA clade</taxon>
        <taxon>indigoferoid/millettioid clade</taxon>
        <taxon>Phaseoleae</taxon>
        <taxon>Phaseolus</taxon>
    </lineage>
</organism>
<evidence type="ECO:0000313" key="3">
    <source>
        <dbReference type="Proteomes" id="UP001374584"/>
    </source>
</evidence>
<evidence type="ECO:0000256" key="1">
    <source>
        <dbReference type="SAM" id="MobiDB-lite"/>
    </source>
</evidence>
<reference evidence="2 3" key="1">
    <citation type="submission" date="2024-01" db="EMBL/GenBank/DDBJ databases">
        <title>The genomes of 5 underutilized Papilionoideae crops provide insights into root nodulation and disease resistanc.</title>
        <authorList>
            <person name="Jiang F."/>
        </authorList>
    </citation>
    <scope>NUCLEOTIDE SEQUENCE [LARGE SCALE GENOMIC DNA]</scope>
    <source>
        <strain evidence="2">JINMINGXINNONG_FW02</strain>
        <tissue evidence="2">Leaves</tissue>
    </source>
</reference>
<gene>
    <name evidence="2" type="ORF">VNO80_19246</name>
</gene>
<accession>A0AAN9R0G1</accession>
<feature type="compositionally biased region" description="Low complexity" evidence="1">
    <location>
        <begin position="72"/>
        <end position="82"/>
    </location>
</feature>
<sequence length="182" mass="20070">MSCFLQVVGDVNVVKDVIANISSRLRESQHRDQSHFYGRVHSPERFFSPDNDYIPHVNSESHRSSVDGVTFGSRGSNTTSRSNNHSAINYLMEPGAAPVSDDVHDFYGEELNEVGVNVKVTDPIGGLDEQIVIITSEEGPDDELFPTQEALLQIKKLLVQGFLSKGHSTTSCLAWCGGIFFQ</sequence>
<feature type="region of interest" description="Disordered" evidence="1">
    <location>
        <begin position="58"/>
        <end position="82"/>
    </location>
</feature>
<keyword evidence="3" id="KW-1185">Reference proteome</keyword>